<name>A0A0M9G8Z7_LEPPY</name>
<comment type="subcellular location">
    <subcellularLocation>
        <location evidence="1">Cell membrane</location>
    </subcellularLocation>
    <subcellularLocation>
        <location evidence="9">Endomembrane system</location>
        <topology evidence="9">Single-pass membrane protein</topology>
    </subcellularLocation>
</comment>
<feature type="domain" description="Leucine-rich repeat-containing N-terminal plant-type" evidence="12">
    <location>
        <begin position="54"/>
        <end position="67"/>
    </location>
</feature>
<evidence type="ECO:0000313" key="14">
    <source>
        <dbReference type="Proteomes" id="UP000037923"/>
    </source>
</evidence>
<keyword evidence="7" id="KW-0675">Receptor</keyword>
<keyword evidence="5" id="KW-1133">Transmembrane helix</keyword>
<keyword evidence="14" id="KW-1185">Reference proteome</keyword>
<dbReference type="AlphaFoldDB" id="A0A0M9G8Z7"/>
<dbReference type="PANTHER" id="PTHR48052:SF8">
    <property type="entry name" value="LRR RECEPTOR-LIKE SERINE_THREONINE-PROTEIN KINASE FLS2"/>
    <property type="match status" value="1"/>
</dbReference>
<comment type="caution">
    <text evidence="13">The sequence shown here is derived from an EMBL/GenBank/DDBJ whole genome shotgun (WGS) entry which is preliminary data.</text>
</comment>
<feature type="chain" id="PRO_5005836034" evidence="11">
    <location>
        <begin position="26"/>
        <end position="510"/>
    </location>
</feature>
<evidence type="ECO:0000256" key="11">
    <source>
        <dbReference type="SAM" id="SignalP"/>
    </source>
</evidence>
<evidence type="ECO:0000256" key="7">
    <source>
        <dbReference type="ARBA" id="ARBA00023170"/>
    </source>
</evidence>
<evidence type="ECO:0000256" key="9">
    <source>
        <dbReference type="ARBA" id="ARBA00037847"/>
    </source>
</evidence>
<feature type="compositionally biased region" description="Low complexity" evidence="10">
    <location>
        <begin position="263"/>
        <end position="285"/>
    </location>
</feature>
<organism evidence="13 14">
    <name type="scientific">Leptomonas pyrrhocoris</name>
    <name type="common">Firebug parasite</name>
    <dbReference type="NCBI Taxonomy" id="157538"/>
    <lineage>
        <taxon>Eukaryota</taxon>
        <taxon>Discoba</taxon>
        <taxon>Euglenozoa</taxon>
        <taxon>Kinetoplastea</taxon>
        <taxon>Metakinetoplastina</taxon>
        <taxon>Trypanosomatida</taxon>
        <taxon>Trypanosomatidae</taxon>
        <taxon>Leishmaniinae</taxon>
        <taxon>Leptomonas</taxon>
    </lineage>
</organism>
<reference evidence="13 14" key="1">
    <citation type="submission" date="2015-07" db="EMBL/GenBank/DDBJ databases">
        <title>High-quality genome of monoxenous trypanosomatid Leptomonas pyrrhocoris.</title>
        <authorList>
            <person name="Flegontov P."/>
            <person name="Butenko A."/>
            <person name="Firsov S."/>
            <person name="Vlcek C."/>
            <person name="Logacheva M.D."/>
            <person name="Field M."/>
            <person name="Filatov D."/>
            <person name="Flegontova O."/>
            <person name="Gerasimov E."/>
            <person name="Jackson A.P."/>
            <person name="Kelly S."/>
            <person name="Opperdoes F."/>
            <person name="O'Reilly A."/>
            <person name="Votypka J."/>
            <person name="Yurchenko V."/>
            <person name="Lukes J."/>
        </authorList>
    </citation>
    <scope>NUCLEOTIDE SEQUENCE [LARGE SCALE GENOMIC DNA]</scope>
    <source>
        <strain evidence="13">H10</strain>
    </source>
</reference>
<dbReference type="GeneID" id="26901845"/>
<sequence>MHVLPSRLFALVLMAALLLVGGADARGRRTPQQATLNFLMEFVDEYRRVLRPLWTGSDYCTWSGVSCAANGEVSVNLSGRGLVGEMPEVDDEDGELSLVVSIDLSNNSGIHGDFESDWKNLANLRVMNLSYTSLHGYIPNEWRNMASLEEVYIHHTAACRDLPQWRQMPMLRVADLSYNNFQGSLRSEWSQLPALQHVNLDGNAFCGCVPTSWSGNAVLASAAANLAASDASTCYVSRCLNRQACPYAPNFASTPAPQPTAPPTTTNPAPQPTFTPATRDPATTTTSIPVYDEQATRLFLSEIAAAFPSQLSGWTGYDYCSWDGVSCAADGDVTADLRGRGLAGTLSPLRGLDGSAVRVVSLDVSNNSGLTGAFMDSWAGLKRLRSLNMSKTSVRGYVPSAWNGMRSLQTLDLSETQACGGLPNWGRGMLSLRVVNLSQTHMRGVLASSWAALPVLETADLSGNAFCGCVPTAWRNNVVLQAAAAGANSGLTAATCAATNRCTGLNYMCW</sequence>
<dbReference type="Proteomes" id="UP000037923">
    <property type="component" value="Unassembled WGS sequence"/>
</dbReference>
<evidence type="ECO:0000259" key="12">
    <source>
        <dbReference type="Pfam" id="PF08263"/>
    </source>
</evidence>
<dbReference type="OMA" id="PISNADH"/>
<proteinExistence type="predicted"/>
<dbReference type="InterPro" id="IPR001611">
    <property type="entry name" value="Leu-rich_rpt"/>
</dbReference>
<dbReference type="VEuPathDB" id="TriTrypDB:LpyrH10_02_5240"/>
<accession>A0A0M9G8Z7</accession>
<evidence type="ECO:0000256" key="1">
    <source>
        <dbReference type="ARBA" id="ARBA00004236"/>
    </source>
</evidence>
<dbReference type="GO" id="GO:0012505">
    <property type="term" value="C:endomembrane system"/>
    <property type="evidence" value="ECO:0007669"/>
    <property type="project" value="UniProtKB-SubCell"/>
</dbReference>
<evidence type="ECO:0000313" key="13">
    <source>
        <dbReference type="EMBL" id="KPA85183.1"/>
    </source>
</evidence>
<dbReference type="RefSeq" id="XP_015663622.1">
    <property type="nucleotide sequence ID" value="XM_015798102.1"/>
</dbReference>
<dbReference type="Pfam" id="PF00560">
    <property type="entry name" value="LRR_1"/>
    <property type="match status" value="1"/>
</dbReference>
<evidence type="ECO:0000256" key="3">
    <source>
        <dbReference type="ARBA" id="ARBA00022692"/>
    </source>
</evidence>
<dbReference type="PANTHER" id="PTHR48052">
    <property type="entry name" value="UNNAMED PRODUCT"/>
    <property type="match status" value="1"/>
</dbReference>
<keyword evidence="6" id="KW-0472">Membrane</keyword>
<dbReference type="InterPro" id="IPR032675">
    <property type="entry name" value="LRR_dom_sf"/>
</dbReference>
<evidence type="ECO:0000256" key="6">
    <source>
        <dbReference type="ARBA" id="ARBA00023136"/>
    </source>
</evidence>
<dbReference type="Pfam" id="PF08263">
    <property type="entry name" value="LRRNT_2"/>
    <property type="match status" value="2"/>
</dbReference>
<evidence type="ECO:0000256" key="4">
    <source>
        <dbReference type="ARBA" id="ARBA00022729"/>
    </source>
</evidence>
<dbReference type="EMBL" id="LGTL01000002">
    <property type="protein sequence ID" value="KPA85183.1"/>
    <property type="molecule type" value="Genomic_DNA"/>
</dbReference>
<evidence type="ECO:0000256" key="2">
    <source>
        <dbReference type="ARBA" id="ARBA00022475"/>
    </source>
</evidence>
<keyword evidence="3" id="KW-0812">Transmembrane</keyword>
<dbReference type="OrthoDB" id="259927at2759"/>
<feature type="region of interest" description="Disordered" evidence="10">
    <location>
        <begin position="255"/>
        <end position="285"/>
    </location>
</feature>
<gene>
    <name evidence="13" type="ORF">ABB37_01550</name>
</gene>
<dbReference type="GO" id="GO:0005886">
    <property type="term" value="C:plasma membrane"/>
    <property type="evidence" value="ECO:0007669"/>
    <property type="project" value="UniProtKB-SubCell"/>
</dbReference>
<evidence type="ECO:0000256" key="8">
    <source>
        <dbReference type="ARBA" id="ARBA00023180"/>
    </source>
</evidence>
<dbReference type="SUPFAM" id="SSF52058">
    <property type="entry name" value="L domain-like"/>
    <property type="match status" value="1"/>
</dbReference>
<keyword evidence="8" id="KW-0325">Glycoprotein</keyword>
<dbReference type="Pfam" id="PF13855">
    <property type="entry name" value="LRR_8"/>
    <property type="match status" value="1"/>
</dbReference>
<evidence type="ECO:0000256" key="10">
    <source>
        <dbReference type="SAM" id="MobiDB-lite"/>
    </source>
</evidence>
<feature type="domain" description="Leucine-rich repeat-containing N-terminal plant-type" evidence="12">
    <location>
        <begin position="301"/>
        <end position="327"/>
    </location>
</feature>
<dbReference type="InterPro" id="IPR013210">
    <property type="entry name" value="LRR_N_plant-typ"/>
</dbReference>
<evidence type="ECO:0000256" key="5">
    <source>
        <dbReference type="ARBA" id="ARBA00022989"/>
    </source>
</evidence>
<protein>
    <submittedName>
        <fullName evidence="13">Surface antigen-like protein</fullName>
    </submittedName>
</protein>
<feature type="signal peptide" evidence="11">
    <location>
        <begin position="1"/>
        <end position="25"/>
    </location>
</feature>
<dbReference type="Gene3D" id="3.80.10.10">
    <property type="entry name" value="Ribonuclease Inhibitor"/>
    <property type="match status" value="2"/>
</dbReference>
<keyword evidence="4 11" id="KW-0732">Signal</keyword>
<keyword evidence="2" id="KW-1003">Cell membrane</keyword>